<dbReference type="AlphaFoldDB" id="A0A0K0G1B1"/>
<dbReference type="GO" id="GO:0003676">
    <property type="term" value="F:nucleic acid binding"/>
    <property type="evidence" value="ECO:0007669"/>
    <property type="project" value="InterPro"/>
</dbReference>
<dbReference type="Gene3D" id="3.30.420.10">
    <property type="entry name" value="Ribonuclease H-like superfamily/Ribonuclease H"/>
    <property type="match status" value="1"/>
</dbReference>
<keyword evidence="2" id="KW-1185">Reference proteome</keyword>
<feature type="domain" description="RNase H type-1" evidence="1">
    <location>
        <begin position="1"/>
        <end position="64"/>
    </location>
</feature>
<protein>
    <submittedName>
        <fullName evidence="3">RNase H type-1 domain-containing protein</fullName>
    </submittedName>
</protein>
<reference evidence="2" key="1">
    <citation type="submission" date="2014-07" db="EMBL/GenBank/DDBJ databases">
        <authorList>
            <person name="Martin A.A"/>
            <person name="De Silva N."/>
        </authorList>
    </citation>
    <scope>NUCLEOTIDE SEQUENCE</scope>
</reference>
<proteinExistence type="predicted"/>
<accession>A0A0K0G1B1</accession>
<reference evidence="3" key="2">
    <citation type="submission" date="2015-08" db="UniProtKB">
        <authorList>
            <consortium name="WormBaseParasite"/>
        </authorList>
    </citation>
    <scope>IDENTIFICATION</scope>
</reference>
<dbReference type="InterPro" id="IPR036397">
    <property type="entry name" value="RNaseH_sf"/>
</dbReference>
<dbReference type="SUPFAM" id="SSF53098">
    <property type="entry name" value="Ribonuclease H-like"/>
    <property type="match status" value="1"/>
</dbReference>
<dbReference type="WBParaSite" id="SVE_1849900.1">
    <property type="protein sequence ID" value="SVE_1849900.1"/>
    <property type="gene ID" value="SVE_1849900"/>
</dbReference>
<dbReference type="Proteomes" id="UP000035680">
    <property type="component" value="Unassembled WGS sequence"/>
</dbReference>
<evidence type="ECO:0000313" key="2">
    <source>
        <dbReference type="Proteomes" id="UP000035680"/>
    </source>
</evidence>
<dbReference type="InterPro" id="IPR002156">
    <property type="entry name" value="RNaseH_domain"/>
</dbReference>
<dbReference type="GO" id="GO:0004523">
    <property type="term" value="F:RNA-DNA hybrid ribonuclease activity"/>
    <property type="evidence" value="ECO:0007669"/>
    <property type="project" value="InterPro"/>
</dbReference>
<sequence>MIYFKEWESRGFKKANNETPAFLEEWKGIFKRLKQINATFIKVRAHAGIIINCEADTAARKYASATRVLRSQM</sequence>
<name>A0A0K0G1B1_STRVS</name>
<organism evidence="2 3">
    <name type="scientific">Strongyloides venezuelensis</name>
    <name type="common">Threadworm</name>
    <dbReference type="NCBI Taxonomy" id="75913"/>
    <lineage>
        <taxon>Eukaryota</taxon>
        <taxon>Metazoa</taxon>
        <taxon>Ecdysozoa</taxon>
        <taxon>Nematoda</taxon>
        <taxon>Chromadorea</taxon>
        <taxon>Rhabditida</taxon>
        <taxon>Tylenchina</taxon>
        <taxon>Panagrolaimomorpha</taxon>
        <taxon>Strongyloidoidea</taxon>
        <taxon>Strongyloididae</taxon>
        <taxon>Strongyloides</taxon>
    </lineage>
</organism>
<evidence type="ECO:0000259" key="1">
    <source>
        <dbReference type="PROSITE" id="PS50879"/>
    </source>
</evidence>
<dbReference type="InterPro" id="IPR012337">
    <property type="entry name" value="RNaseH-like_sf"/>
</dbReference>
<evidence type="ECO:0000313" key="3">
    <source>
        <dbReference type="WBParaSite" id="SVE_1849900.1"/>
    </source>
</evidence>
<dbReference type="PROSITE" id="PS50879">
    <property type="entry name" value="RNASE_H_1"/>
    <property type="match status" value="1"/>
</dbReference>